<reference evidence="1" key="1">
    <citation type="journal article" date="2023" name="Mol. Ecol. Resour.">
        <title>Chromosome-level genome assembly of a triploid poplar Populus alba 'Berolinensis'.</title>
        <authorList>
            <person name="Chen S."/>
            <person name="Yu Y."/>
            <person name="Wang X."/>
            <person name="Wang S."/>
            <person name="Zhang T."/>
            <person name="Zhou Y."/>
            <person name="He R."/>
            <person name="Meng N."/>
            <person name="Wang Y."/>
            <person name="Liu W."/>
            <person name="Liu Z."/>
            <person name="Liu J."/>
            <person name="Guo Q."/>
            <person name="Huang H."/>
            <person name="Sederoff R.R."/>
            <person name="Wang G."/>
            <person name="Qu G."/>
            <person name="Chen S."/>
        </authorList>
    </citation>
    <scope>NUCLEOTIDE SEQUENCE</scope>
    <source>
        <strain evidence="1">SC-2020</strain>
    </source>
</reference>
<name>A0AAD6LM52_9ROSI</name>
<accession>A0AAD6LM52</accession>
<dbReference type="Proteomes" id="UP001164929">
    <property type="component" value="Chromosome 15"/>
</dbReference>
<proteinExistence type="predicted"/>
<dbReference type="AlphaFoldDB" id="A0AAD6LM52"/>
<gene>
    <name evidence="1" type="ORF">NC653_034261</name>
</gene>
<sequence length="144" mass="16197">MARPFFTAAASETRIFNNRLINLEIKGTHPKSNRQAQMLACVYQADIGPVRLLGSVGHIQAIARPIPQVPRSPSHLYCFQPLVQHRIIAPADRSRNVSPSLCKHATIHQGFCSCISKKFDEESINSIGTCNQFHYRFSRRIALL</sequence>
<keyword evidence="2" id="KW-1185">Reference proteome</keyword>
<evidence type="ECO:0000313" key="2">
    <source>
        <dbReference type="Proteomes" id="UP001164929"/>
    </source>
</evidence>
<evidence type="ECO:0000313" key="1">
    <source>
        <dbReference type="EMBL" id="KAJ6969673.1"/>
    </source>
</evidence>
<dbReference type="EMBL" id="JAQIZT010000015">
    <property type="protein sequence ID" value="KAJ6969673.1"/>
    <property type="molecule type" value="Genomic_DNA"/>
</dbReference>
<comment type="caution">
    <text evidence="1">The sequence shown here is derived from an EMBL/GenBank/DDBJ whole genome shotgun (WGS) entry which is preliminary data.</text>
</comment>
<organism evidence="1 2">
    <name type="scientific">Populus alba x Populus x berolinensis</name>
    <dbReference type="NCBI Taxonomy" id="444605"/>
    <lineage>
        <taxon>Eukaryota</taxon>
        <taxon>Viridiplantae</taxon>
        <taxon>Streptophyta</taxon>
        <taxon>Embryophyta</taxon>
        <taxon>Tracheophyta</taxon>
        <taxon>Spermatophyta</taxon>
        <taxon>Magnoliopsida</taxon>
        <taxon>eudicotyledons</taxon>
        <taxon>Gunneridae</taxon>
        <taxon>Pentapetalae</taxon>
        <taxon>rosids</taxon>
        <taxon>fabids</taxon>
        <taxon>Malpighiales</taxon>
        <taxon>Salicaceae</taxon>
        <taxon>Saliceae</taxon>
        <taxon>Populus</taxon>
    </lineage>
</organism>
<protein>
    <submittedName>
        <fullName evidence="1">Uncharacterized protein</fullName>
    </submittedName>
</protein>